<name>A0AAV0HIG7_9ROSI</name>
<dbReference type="AlphaFoldDB" id="A0AAV0HIG7"/>
<evidence type="ECO:0000256" key="3">
    <source>
        <dbReference type="ARBA" id="ARBA00022676"/>
    </source>
</evidence>
<feature type="domain" description="Exostosin GT47" evidence="7">
    <location>
        <begin position="67"/>
        <end position="415"/>
    </location>
</feature>
<feature type="transmembrane region" description="Helical" evidence="6">
    <location>
        <begin position="12"/>
        <end position="31"/>
    </location>
</feature>
<evidence type="ECO:0000256" key="4">
    <source>
        <dbReference type="ARBA" id="ARBA00022968"/>
    </source>
</evidence>
<evidence type="ECO:0000256" key="2">
    <source>
        <dbReference type="ARBA" id="ARBA00010271"/>
    </source>
</evidence>
<keyword evidence="6" id="KW-0472">Membrane</keyword>
<dbReference type="Proteomes" id="UP001154282">
    <property type="component" value="Unassembled WGS sequence"/>
</dbReference>
<dbReference type="PANTHER" id="PTHR11062">
    <property type="entry name" value="EXOSTOSIN HEPARAN SULFATE GLYCOSYLTRANSFERASE -RELATED"/>
    <property type="match status" value="1"/>
</dbReference>
<evidence type="ECO:0000256" key="6">
    <source>
        <dbReference type="SAM" id="Phobius"/>
    </source>
</evidence>
<organism evidence="8 9">
    <name type="scientific">Linum tenue</name>
    <dbReference type="NCBI Taxonomy" id="586396"/>
    <lineage>
        <taxon>Eukaryota</taxon>
        <taxon>Viridiplantae</taxon>
        <taxon>Streptophyta</taxon>
        <taxon>Embryophyta</taxon>
        <taxon>Tracheophyta</taxon>
        <taxon>Spermatophyta</taxon>
        <taxon>Magnoliopsida</taxon>
        <taxon>eudicotyledons</taxon>
        <taxon>Gunneridae</taxon>
        <taxon>Pentapetalae</taxon>
        <taxon>rosids</taxon>
        <taxon>fabids</taxon>
        <taxon>Malpighiales</taxon>
        <taxon>Linaceae</taxon>
        <taxon>Linum</taxon>
    </lineage>
</organism>
<gene>
    <name evidence="8" type="ORF">LITE_LOCUS4465</name>
</gene>
<dbReference type="EMBL" id="CAMGYJ010000002">
    <property type="protein sequence ID" value="CAI0384652.1"/>
    <property type="molecule type" value="Genomic_DNA"/>
</dbReference>
<keyword evidence="3" id="KW-0328">Glycosyltransferase</keyword>
<evidence type="ECO:0000256" key="5">
    <source>
        <dbReference type="ARBA" id="ARBA00023034"/>
    </source>
</evidence>
<comment type="caution">
    <text evidence="8">The sequence shown here is derived from an EMBL/GenBank/DDBJ whole genome shotgun (WGS) entry which is preliminary data.</text>
</comment>
<dbReference type="InterPro" id="IPR004263">
    <property type="entry name" value="Exostosin"/>
</dbReference>
<dbReference type="PANTHER" id="PTHR11062:SF316">
    <property type="entry name" value="XYLOGLUCAN GALACTOSYLTRANSFERASE GT12-RELATED"/>
    <property type="match status" value="1"/>
</dbReference>
<keyword evidence="6" id="KW-0812">Transmembrane</keyword>
<sequence length="502" mass="57646">MAKTQTIAWVNHLLLFSLIALTLVFISYFTIHHNSASLAKYLTETTAAGVTFQQQYAASNVAGGNTCSGRYIYVHHLPTRFNDDVFNSCRDSSLLKNPDMCPNLSNLGFGAQVNIKNPSGDQGLITERLASSWYATNHFSLEVIFRHRLMKSYDCLTNDSSLASLIYVPFYPGFDIVRHLWGNYNTTVRDALGFELVSWLKNQPNWKTSGLWGRDHFFVSGRIAWDLRRPDDDDSHWGSKLMQLPEAMNMTMLSIETTSWSNELGIPYPTYFHPRRVKEVHRWQKRMTRQKRPYLFSFVGGPRANMTDSIRGELINQCLASRRNCKLLNCHSANCTSPIEVLKVFRNSVFCLQPAGDSYTRRSTFDSILAGCIPVFFHPFSAYTQYIWHLPRNYSSYSVYIPENLVREGIVSIRMQLLQVSKAEVVSMRQEVINLIPKVIYRDPRSKSKDFEDAFDIAIKGMLERVGKVRRQIEEGKDPGTGFAEPGSWKLKLEEGWYRERS</sequence>
<accession>A0AAV0HIG7</accession>
<dbReference type="GO" id="GO:0016757">
    <property type="term" value="F:glycosyltransferase activity"/>
    <property type="evidence" value="ECO:0007669"/>
    <property type="project" value="UniProtKB-KW"/>
</dbReference>
<keyword evidence="9" id="KW-1185">Reference proteome</keyword>
<evidence type="ECO:0000313" key="8">
    <source>
        <dbReference type="EMBL" id="CAI0384652.1"/>
    </source>
</evidence>
<evidence type="ECO:0000256" key="1">
    <source>
        <dbReference type="ARBA" id="ARBA00004323"/>
    </source>
</evidence>
<dbReference type="Pfam" id="PF03016">
    <property type="entry name" value="Exostosin_GT47"/>
    <property type="match status" value="1"/>
</dbReference>
<protein>
    <recommendedName>
        <fullName evidence="7">Exostosin GT47 domain-containing protein</fullName>
    </recommendedName>
</protein>
<keyword evidence="5" id="KW-0333">Golgi apparatus</keyword>
<comment type="subcellular location">
    <subcellularLocation>
        <location evidence="1">Golgi apparatus membrane</location>
        <topology evidence="1">Single-pass type II membrane protein</topology>
    </subcellularLocation>
</comment>
<keyword evidence="4" id="KW-0735">Signal-anchor</keyword>
<keyword evidence="3" id="KW-0808">Transferase</keyword>
<dbReference type="GO" id="GO:0000139">
    <property type="term" value="C:Golgi membrane"/>
    <property type="evidence" value="ECO:0007669"/>
    <property type="project" value="UniProtKB-SubCell"/>
</dbReference>
<proteinExistence type="inferred from homology"/>
<reference evidence="8" key="1">
    <citation type="submission" date="2022-08" db="EMBL/GenBank/DDBJ databases">
        <authorList>
            <person name="Gutierrez-Valencia J."/>
        </authorList>
    </citation>
    <scope>NUCLEOTIDE SEQUENCE</scope>
</reference>
<evidence type="ECO:0000259" key="7">
    <source>
        <dbReference type="Pfam" id="PF03016"/>
    </source>
</evidence>
<evidence type="ECO:0000313" key="9">
    <source>
        <dbReference type="Proteomes" id="UP001154282"/>
    </source>
</evidence>
<comment type="similarity">
    <text evidence="2">Belongs to the glycosyltransferase 47 family.</text>
</comment>
<keyword evidence="6" id="KW-1133">Transmembrane helix</keyword>
<dbReference type="InterPro" id="IPR040911">
    <property type="entry name" value="Exostosin_GT47"/>
</dbReference>